<feature type="transmembrane region" description="Helical" evidence="1">
    <location>
        <begin position="24"/>
        <end position="46"/>
    </location>
</feature>
<accession>A0A0W0XHE7</accession>
<evidence type="ECO:0000313" key="3">
    <source>
        <dbReference type="Proteomes" id="UP000054858"/>
    </source>
</evidence>
<keyword evidence="1" id="KW-0472">Membrane</keyword>
<dbReference type="EMBL" id="LNYP01000006">
    <property type="protein sequence ID" value="KTD43860.1"/>
    <property type="molecule type" value="Genomic_DNA"/>
</dbReference>
<keyword evidence="1" id="KW-0812">Transmembrane</keyword>
<sequence>MDSSKISAIILLSKKRKFFPLKRIAASLAVELYLSGMIVVGHTNLLRGGSSMDNFNGLLSDVKLQFNIKHPSFEECYAFGYECALAEIEEAENPFPSGTKESEQWLEGWWAGFYGEPPIYDLSDYLTRSVDAVEKAANDEMYHEQQKHNFLIKVLEITGVIAVSALVGFQVIDLVA</sequence>
<dbReference type="AlphaFoldDB" id="A0A0W0XHE7"/>
<dbReference type="PATRIC" id="fig|29423.5.peg.424"/>
<protein>
    <submittedName>
        <fullName evidence="2">Transmission trait enhancer protein LetE</fullName>
    </submittedName>
</protein>
<keyword evidence="1" id="KW-1133">Transmembrane helix</keyword>
<organism evidence="2 3">
    <name type="scientific">Legionella oakridgensis</name>
    <dbReference type="NCBI Taxonomy" id="29423"/>
    <lineage>
        <taxon>Bacteria</taxon>
        <taxon>Pseudomonadati</taxon>
        <taxon>Pseudomonadota</taxon>
        <taxon>Gammaproteobacteria</taxon>
        <taxon>Legionellales</taxon>
        <taxon>Legionellaceae</taxon>
        <taxon>Legionella</taxon>
    </lineage>
</organism>
<evidence type="ECO:0000313" key="2">
    <source>
        <dbReference type="EMBL" id="KTD43860.1"/>
    </source>
</evidence>
<proteinExistence type="predicted"/>
<name>A0A0W0XHE7_9GAMM</name>
<reference evidence="2 3" key="1">
    <citation type="submission" date="2015-11" db="EMBL/GenBank/DDBJ databases">
        <title>Genomic analysis of 38 Legionella species identifies large and diverse effector repertoires.</title>
        <authorList>
            <person name="Burstein D."/>
            <person name="Amaro F."/>
            <person name="Zusman T."/>
            <person name="Lifshitz Z."/>
            <person name="Cohen O."/>
            <person name="Gilbert J.A."/>
            <person name="Pupko T."/>
            <person name="Shuman H.A."/>
            <person name="Segal G."/>
        </authorList>
    </citation>
    <scope>NUCLEOTIDE SEQUENCE [LARGE SCALE GENOMIC DNA]</scope>
    <source>
        <strain evidence="2 3">Oak Ridge-10</strain>
    </source>
</reference>
<feature type="transmembrane region" description="Helical" evidence="1">
    <location>
        <begin position="150"/>
        <end position="172"/>
    </location>
</feature>
<comment type="caution">
    <text evidence="2">The sequence shown here is derived from an EMBL/GenBank/DDBJ whole genome shotgun (WGS) entry which is preliminary data.</text>
</comment>
<gene>
    <name evidence="2" type="primary">letE</name>
    <name evidence="2" type="ORF">Loak_0410</name>
</gene>
<dbReference type="Proteomes" id="UP000054858">
    <property type="component" value="Unassembled WGS sequence"/>
</dbReference>
<evidence type="ECO:0000256" key="1">
    <source>
        <dbReference type="SAM" id="Phobius"/>
    </source>
</evidence>